<dbReference type="FunFam" id="2.80.10.50:FF:000010">
    <property type="entry name" value="Fascin"/>
    <property type="match status" value="1"/>
</dbReference>
<dbReference type="CDD" id="cd23335">
    <property type="entry name" value="beta-trefoil_FSCN_rpt2"/>
    <property type="match status" value="1"/>
</dbReference>
<name>A0AAN8J7M3_PATCE</name>
<dbReference type="SUPFAM" id="SSF50405">
    <property type="entry name" value="Actin-crosslinking proteins"/>
    <property type="match status" value="4"/>
</dbReference>
<feature type="domain" description="Fascin-like" evidence="7">
    <location>
        <begin position="277"/>
        <end position="388"/>
    </location>
</feature>
<feature type="domain" description="Fascin-like" evidence="7">
    <location>
        <begin position="152"/>
        <end position="264"/>
    </location>
</feature>
<dbReference type="AlphaFoldDB" id="A0AAN8J7M3"/>
<dbReference type="CDD" id="cd23336">
    <property type="entry name" value="beta-trefoil_FSCN_rpt3"/>
    <property type="match status" value="1"/>
</dbReference>
<feature type="domain" description="Fascin-like" evidence="7">
    <location>
        <begin position="423"/>
        <end position="505"/>
    </location>
</feature>
<evidence type="ECO:0000256" key="6">
    <source>
        <dbReference type="PIRNR" id="PIRNR005682"/>
    </source>
</evidence>
<accession>A0AAN8J7M3</accession>
<proteinExistence type="inferred from homology"/>
<dbReference type="GO" id="GO:0016477">
    <property type="term" value="P:cell migration"/>
    <property type="evidence" value="ECO:0007669"/>
    <property type="project" value="TreeGrafter"/>
</dbReference>
<keyword evidence="9" id="KW-1185">Reference proteome</keyword>
<evidence type="ECO:0000313" key="8">
    <source>
        <dbReference type="EMBL" id="KAK6170073.1"/>
    </source>
</evidence>
<evidence type="ECO:0000256" key="3">
    <source>
        <dbReference type="ARBA" id="ARBA00022490"/>
    </source>
</evidence>
<dbReference type="PIRSF" id="PIRSF005682">
    <property type="entry name" value="Fascin"/>
    <property type="match status" value="1"/>
</dbReference>
<keyword evidence="4 6" id="KW-0009">Actin-binding</keyword>
<dbReference type="GO" id="GO:0005737">
    <property type="term" value="C:cytoplasm"/>
    <property type="evidence" value="ECO:0007669"/>
    <property type="project" value="TreeGrafter"/>
</dbReference>
<keyword evidence="3 6" id="KW-0963">Cytoplasm</keyword>
<protein>
    <recommendedName>
        <fullName evidence="6">Fascin</fullName>
    </recommendedName>
</protein>
<feature type="domain" description="Fascin-like" evidence="7">
    <location>
        <begin position="29"/>
        <end position="141"/>
    </location>
</feature>
<comment type="caution">
    <text evidence="8">The sequence shown here is derived from an EMBL/GenBank/DDBJ whole genome shotgun (WGS) entry which is preliminary data.</text>
</comment>
<comment type="subcellular location">
    <subcellularLocation>
        <location evidence="1 6">Cytoplasm</location>
        <location evidence="1 6">Cytoskeleton</location>
    </subcellularLocation>
</comment>
<reference evidence="8 9" key="1">
    <citation type="submission" date="2024-01" db="EMBL/GenBank/DDBJ databases">
        <title>The genome of the rayed Mediterranean limpet Patella caerulea (Linnaeus, 1758).</title>
        <authorList>
            <person name="Anh-Thu Weber A."/>
            <person name="Halstead-Nussloch G."/>
        </authorList>
    </citation>
    <scope>NUCLEOTIDE SEQUENCE [LARGE SCALE GENOMIC DNA]</scope>
    <source>
        <strain evidence="8">AATW-2023a</strain>
        <tissue evidence="8">Whole specimen</tissue>
    </source>
</reference>
<dbReference type="FunFam" id="2.80.10.50:FF:000008">
    <property type="entry name" value="Fascin"/>
    <property type="match status" value="1"/>
</dbReference>
<keyword evidence="5 6" id="KW-0206">Cytoskeleton</keyword>
<dbReference type="InterPro" id="IPR010431">
    <property type="entry name" value="Fascin"/>
</dbReference>
<evidence type="ECO:0000259" key="7">
    <source>
        <dbReference type="Pfam" id="PF06268"/>
    </source>
</evidence>
<dbReference type="Pfam" id="PF06268">
    <property type="entry name" value="Fascin"/>
    <property type="match status" value="4"/>
</dbReference>
<evidence type="ECO:0000256" key="4">
    <source>
        <dbReference type="ARBA" id="ARBA00023203"/>
    </source>
</evidence>
<evidence type="ECO:0000313" key="9">
    <source>
        <dbReference type="Proteomes" id="UP001347796"/>
    </source>
</evidence>
<dbReference type="InterPro" id="IPR024703">
    <property type="entry name" value="Fascin_metazoans"/>
</dbReference>
<comment type="similarity">
    <text evidence="2 6">Belongs to the fascin family.</text>
</comment>
<dbReference type="CDD" id="cd23337">
    <property type="entry name" value="beta-trefoil_FSCN_rpt4"/>
    <property type="match status" value="1"/>
</dbReference>
<dbReference type="EMBL" id="JAZGQO010000014">
    <property type="protein sequence ID" value="KAK6170073.1"/>
    <property type="molecule type" value="Genomic_DNA"/>
</dbReference>
<dbReference type="InterPro" id="IPR008999">
    <property type="entry name" value="Actin-crosslinking"/>
</dbReference>
<dbReference type="GO" id="GO:0051015">
    <property type="term" value="F:actin filament binding"/>
    <property type="evidence" value="ECO:0007669"/>
    <property type="project" value="InterPro"/>
</dbReference>
<dbReference type="Proteomes" id="UP001347796">
    <property type="component" value="Unassembled WGS sequence"/>
</dbReference>
<dbReference type="GO" id="GO:0030674">
    <property type="term" value="F:protein-macromolecule adaptor activity"/>
    <property type="evidence" value="ECO:0007669"/>
    <property type="project" value="InterPro"/>
</dbReference>
<evidence type="ECO:0000256" key="5">
    <source>
        <dbReference type="ARBA" id="ARBA00023212"/>
    </source>
</evidence>
<evidence type="ECO:0000256" key="2">
    <source>
        <dbReference type="ARBA" id="ARBA00007415"/>
    </source>
</evidence>
<dbReference type="PANTHER" id="PTHR10551">
    <property type="entry name" value="FASCIN"/>
    <property type="match status" value="1"/>
</dbReference>
<dbReference type="FunFam" id="2.80.10.50:FF:000015">
    <property type="entry name" value="Fascin"/>
    <property type="match status" value="1"/>
</dbReference>
<sequence>MSAVNGINGHKYGGVHFHQWKVGLLNASQKYLTAETFGFKVNASGTALKKKQTWTLEQDLTEEVVYIKSHLNRYMAADKYGTVTCEAEEKDEDPSQKFAVEYAKDGSGRWAIRNVVHGNYLTGNDDNVKCFSKSVTDAELWFGQLSIHPQVNLYNVNRKRYARLCDDELQVTAVIPWGQESLIILHFEDGKYALKTSDNRFLHREGHLVNALEEDAKFSLEIRSGANSGLAFRDNAGTYLTAVGATATMKGRNKTVGKDELFTLEDTKPQVVLTAYNGKKVSIKQGQDVSANQEEEEGETEIFQMEYVKESDMWAFRTCSNKYWSYESGGGIMNVGNEICKNTLFDVEWQGDGSVTIKASNNNYIFNKPTGCLFALSESATEKEKFKVKMVNRPAIILRSEYGFVGLKSLQKPEYNCNKTVYEPIFLEPQENGYYGLKGNNGKYWGLNEESHVFADKDTPVNFLLEFRKQDIITIKAPNGMYLKGEQNGLFRAKGEDLDAGMLWEC</sequence>
<dbReference type="GO" id="GO:0015629">
    <property type="term" value="C:actin cytoskeleton"/>
    <property type="evidence" value="ECO:0007669"/>
    <property type="project" value="TreeGrafter"/>
</dbReference>
<gene>
    <name evidence="8" type="ORF">SNE40_018553</name>
</gene>
<evidence type="ECO:0000256" key="1">
    <source>
        <dbReference type="ARBA" id="ARBA00004245"/>
    </source>
</evidence>
<dbReference type="InterPro" id="IPR022768">
    <property type="entry name" value="Fascin-like_dom"/>
</dbReference>
<dbReference type="CDD" id="cd23334">
    <property type="entry name" value="beta-trefoil_FSCN_rpt1"/>
    <property type="match status" value="1"/>
</dbReference>
<dbReference type="Gene3D" id="2.80.10.50">
    <property type="match status" value="4"/>
</dbReference>
<dbReference type="GO" id="GO:0051017">
    <property type="term" value="P:actin filament bundle assembly"/>
    <property type="evidence" value="ECO:0007669"/>
    <property type="project" value="TreeGrafter"/>
</dbReference>
<dbReference type="PANTHER" id="PTHR10551:SF9">
    <property type="entry name" value="FASCIN-2"/>
    <property type="match status" value="1"/>
</dbReference>
<dbReference type="GO" id="GO:0007163">
    <property type="term" value="P:establishment or maintenance of cell polarity"/>
    <property type="evidence" value="ECO:0007669"/>
    <property type="project" value="TreeGrafter"/>
</dbReference>
<organism evidence="8 9">
    <name type="scientific">Patella caerulea</name>
    <name type="common">Rayed Mediterranean limpet</name>
    <dbReference type="NCBI Taxonomy" id="87958"/>
    <lineage>
        <taxon>Eukaryota</taxon>
        <taxon>Metazoa</taxon>
        <taxon>Spiralia</taxon>
        <taxon>Lophotrochozoa</taxon>
        <taxon>Mollusca</taxon>
        <taxon>Gastropoda</taxon>
        <taxon>Patellogastropoda</taxon>
        <taxon>Patelloidea</taxon>
        <taxon>Patellidae</taxon>
        <taxon>Patella</taxon>
    </lineage>
</organism>